<dbReference type="EMBL" id="AYHA01000060">
    <property type="protein sequence ID" value="ESS01898.1"/>
    <property type="molecule type" value="Genomic_DNA"/>
</dbReference>
<protein>
    <submittedName>
        <fullName evidence="1">Uncharacterized protein</fullName>
    </submittedName>
</protein>
<reference evidence="1 2" key="2">
    <citation type="journal article" date="2015" name="Genome Announc.">
        <title>Draft Genome Sequence of Lactobacillus fermentum NB-22.</title>
        <authorList>
            <person name="Chaplin A.V."/>
            <person name="Shkoporov A.N."/>
            <person name="Efimov B.A."/>
            <person name="Pikina A.P."/>
            <person name="Borisova O.Y."/>
            <person name="Gladko I.A."/>
            <person name="Postnikova E.A."/>
            <person name="Lordkipanidze A.E."/>
            <person name="Kafarskaia L.I."/>
        </authorList>
    </citation>
    <scope>NUCLEOTIDE SEQUENCE [LARGE SCALE GENOMIC DNA]</scope>
    <source>
        <strain evidence="1 2">NB-22</strain>
    </source>
</reference>
<proteinExistence type="predicted"/>
<dbReference type="AlphaFoldDB" id="A0A829M1M3"/>
<evidence type="ECO:0000313" key="2">
    <source>
        <dbReference type="Proteomes" id="UP000018412"/>
    </source>
</evidence>
<evidence type="ECO:0000313" key="1">
    <source>
        <dbReference type="EMBL" id="ESS01898.1"/>
    </source>
</evidence>
<name>A0A829M1M3_LIMFE</name>
<comment type="caution">
    <text evidence="1">The sequence shown here is derived from an EMBL/GenBank/DDBJ whole genome shotgun (WGS) entry which is preliminary data.</text>
</comment>
<reference evidence="2" key="1">
    <citation type="submission" date="2013-10" db="EMBL/GenBank/DDBJ databases">
        <title>Draft genome sequence of Lactobacillus fermentum NB-22.</title>
        <authorList>
            <person name="Chaplin A.V."/>
            <person name="Shkoporov A.N."/>
            <person name="Khokhlova E.V."/>
            <person name="Efimov B.A."/>
            <person name="Kafarskaia L.I."/>
        </authorList>
    </citation>
    <scope>NUCLEOTIDE SEQUENCE [LARGE SCALE GENOMIC DNA]</scope>
    <source>
        <strain evidence="2">NB-22</strain>
    </source>
</reference>
<gene>
    <name evidence="1" type="ORF">NB22_02335</name>
</gene>
<organism evidence="1 2">
    <name type="scientific">Limosilactobacillus fermentum NB-22</name>
    <dbReference type="NCBI Taxonomy" id="1408443"/>
    <lineage>
        <taxon>Bacteria</taxon>
        <taxon>Bacillati</taxon>
        <taxon>Bacillota</taxon>
        <taxon>Bacilli</taxon>
        <taxon>Lactobacillales</taxon>
        <taxon>Lactobacillaceae</taxon>
        <taxon>Limosilactobacillus</taxon>
    </lineage>
</organism>
<accession>A0A829M1M3</accession>
<dbReference type="Proteomes" id="UP000018412">
    <property type="component" value="Unassembled WGS sequence"/>
</dbReference>
<sequence>MQALNLIRAPLVKPGEGALRLNENGFNRKGGTDG</sequence>